<keyword evidence="1" id="KW-0560">Oxidoreductase</keyword>
<dbReference type="AlphaFoldDB" id="A0A0G3BJA0"/>
<dbReference type="InterPro" id="IPR037069">
    <property type="entry name" value="AcylCoA_DH/ox_N_sf"/>
</dbReference>
<dbReference type="PANTHER" id="PTHR43884">
    <property type="entry name" value="ACYL-COA DEHYDROGENASE"/>
    <property type="match status" value="1"/>
</dbReference>
<dbReference type="Pfam" id="PF08028">
    <property type="entry name" value="Acyl-CoA_dh_2"/>
    <property type="match status" value="1"/>
</dbReference>
<feature type="domain" description="Acyl-CoA dehydrogenase/oxidase N-terminal" evidence="2">
    <location>
        <begin position="26"/>
        <end position="89"/>
    </location>
</feature>
<dbReference type="SUPFAM" id="SSF56645">
    <property type="entry name" value="Acyl-CoA dehydrogenase NM domain-like"/>
    <property type="match status" value="1"/>
</dbReference>
<dbReference type="InterPro" id="IPR046373">
    <property type="entry name" value="Acyl-CoA_Oxase/DH_mid-dom_sf"/>
</dbReference>
<evidence type="ECO:0000259" key="2">
    <source>
        <dbReference type="Pfam" id="PF02771"/>
    </source>
</evidence>
<dbReference type="Gene3D" id="1.20.140.10">
    <property type="entry name" value="Butyryl-CoA Dehydrogenase, subunit A, domain 3"/>
    <property type="match status" value="1"/>
</dbReference>
<dbReference type="STRING" id="413882.AAW51_0755"/>
<dbReference type="GO" id="GO:0003995">
    <property type="term" value="F:acyl-CoA dehydrogenase activity"/>
    <property type="evidence" value="ECO:0007669"/>
    <property type="project" value="TreeGrafter"/>
</dbReference>
<dbReference type="InterPro" id="IPR009100">
    <property type="entry name" value="AcylCoA_DH/oxidase_NM_dom_sf"/>
</dbReference>
<dbReference type="Pfam" id="PF02771">
    <property type="entry name" value="Acyl-CoA_dh_N"/>
    <property type="match status" value="1"/>
</dbReference>
<evidence type="ECO:0008006" key="6">
    <source>
        <dbReference type="Google" id="ProtNLM"/>
    </source>
</evidence>
<feature type="domain" description="Acyl-CoA dehydrogenase C-terminal" evidence="3">
    <location>
        <begin position="244"/>
        <end position="372"/>
    </location>
</feature>
<evidence type="ECO:0000259" key="3">
    <source>
        <dbReference type="Pfam" id="PF08028"/>
    </source>
</evidence>
<dbReference type="OrthoDB" id="7316074at2"/>
<dbReference type="PIRSF" id="PIRSF016578">
    <property type="entry name" value="HsaA"/>
    <property type="match status" value="1"/>
</dbReference>
<protein>
    <recommendedName>
        <fullName evidence="6">Hydroxylase</fullName>
    </recommendedName>
</protein>
<dbReference type="SUPFAM" id="SSF47203">
    <property type="entry name" value="Acyl-CoA dehydrogenase C-terminal domain-like"/>
    <property type="match status" value="1"/>
</dbReference>
<dbReference type="InterPro" id="IPR013107">
    <property type="entry name" value="Acyl-CoA_DH_C"/>
</dbReference>
<sequence length="397" mass="42769">MMSHSSSLLDTLLARVQALAPLVDAHSVQAEQERRIAAPVQHALAEAGLFNLWGPRSLGGLEADPLTGLTVLEALARLDSSVAWNVAASASSVPFFSWLPEAGVQELFAPPHDVVFSGTLFPPGRAVPVEGGYRVSGRWPFGSGCHGSRWSVGSALILDDETPRRVEPDGDPLRLLVVYRTDDATLLDTWDTLGLRATGSDDIVLDDVFIPEQRTALLLPPTELGAAFQGPLYRIGIWLSVVALAPTALGSARAAIDALIELAQHKTPQYTLSPLRERPGVQAQAARAEALLGAGRAYLHSAVGDAWQTALDGGRPTLQQKMQLQLATTFAIRAAADAVDLVHEVAGTSAIRETQRFQRYFRDVHSVTQHAFGSTARYESVGRLLFGLPPDWTFFAF</sequence>
<evidence type="ECO:0000313" key="4">
    <source>
        <dbReference type="EMBL" id="AKJ27446.1"/>
    </source>
</evidence>
<gene>
    <name evidence="4" type="ORF">AAW51_0755</name>
</gene>
<dbReference type="Gene3D" id="1.10.540.10">
    <property type="entry name" value="Acyl-CoA dehydrogenase/oxidase, N-terminal domain"/>
    <property type="match status" value="1"/>
</dbReference>
<evidence type="ECO:0000256" key="1">
    <source>
        <dbReference type="ARBA" id="ARBA00023002"/>
    </source>
</evidence>
<dbReference type="GO" id="GO:0050660">
    <property type="term" value="F:flavin adenine dinucleotide binding"/>
    <property type="evidence" value="ECO:0007669"/>
    <property type="project" value="InterPro"/>
</dbReference>
<dbReference type="InterPro" id="IPR036250">
    <property type="entry name" value="AcylCo_DH-like_C"/>
</dbReference>
<dbReference type="Proteomes" id="UP000035352">
    <property type="component" value="Chromosome"/>
</dbReference>
<name>A0A0G3BJA0_9BURK</name>
<dbReference type="EMBL" id="CP011371">
    <property type="protein sequence ID" value="AKJ27446.1"/>
    <property type="molecule type" value="Genomic_DNA"/>
</dbReference>
<accession>A0A0G3BJA0</accession>
<dbReference type="PANTHER" id="PTHR43884:SF12">
    <property type="entry name" value="ISOVALERYL-COA DEHYDROGENASE, MITOCHONDRIAL-RELATED"/>
    <property type="match status" value="1"/>
</dbReference>
<keyword evidence="5" id="KW-1185">Reference proteome</keyword>
<evidence type="ECO:0000313" key="5">
    <source>
        <dbReference type="Proteomes" id="UP000035352"/>
    </source>
</evidence>
<dbReference type="KEGG" id="pbh:AAW51_0755"/>
<dbReference type="RefSeq" id="WP_047193544.1">
    <property type="nucleotide sequence ID" value="NZ_CP011371.1"/>
</dbReference>
<dbReference type="Gene3D" id="2.40.110.10">
    <property type="entry name" value="Butyryl-CoA Dehydrogenase, subunit A, domain 2"/>
    <property type="match status" value="1"/>
</dbReference>
<organism evidence="4 5">
    <name type="scientific">Caldimonas brevitalea</name>
    <dbReference type="NCBI Taxonomy" id="413882"/>
    <lineage>
        <taxon>Bacteria</taxon>
        <taxon>Pseudomonadati</taxon>
        <taxon>Pseudomonadota</taxon>
        <taxon>Betaproteobacteria</taxon>
        <taxon>Burkholderiales</taxon>
        <taxon>Sphaerotilaceae</taxon>
        <taxon>Caldimonas</taxon>
    </lineage>
</organism>
<reference evidence="4 5" key="1">
    <citation type="submission" date="2015-05" db="EMBL/GenBank/DDBJ databases">
        <authorList>
            <person name="Tang B."/>
            <person name="Yu Y."/>
        </authorList>
    </citation>
    <scope>NUCLEOTIDE SEQUENCE [LARGE SCALE GENOMIC DNA]</scope>
    <source>
        <strain evidence="4 5">DSM 7029</strain>
    </source>
</reference>
<dbReference type="InterPro" id="IPR013786">
    <property type="entry name" value="AcylCoA_DH/ox_N"/>
</dbReference>
<proteinExistence type="predicted"/>